<evidence type="ECO:0000259" key="1">
    <source>
        <dbReference type="SMART" id="SM00849"/>
    </source>
</evidence>
<dbReference type="InterPro" id="IPR036866">
    <property type="entry name" value="RibonucZ/Hydroxyglut_hydro"/>
</dbReference>
<keyword evidence="3" id="KW-1185">Reference proteome</keyword>
<dbReference type="SMART" id="SM00849">
    <property type="entry name" value="Lactamase_B"/>
    <property type="match status" value="1"/>
</dbReference>
<reference evidence="3" key="1">
    <citation type="submission" date="2019-03" db="EMBL/GenBank/DDBJ databases">
        <title>Weissella sp. 26KH-42 Genome sequencing.</title>
        <authorList>
            <person name="Heo J."/>
            <person name="Kim S.-J."/>
            <person name="Kim J.-S."/>
            <person name="Hong S.-B."/>
            <person name="Kwon S.-W."/>
        </authorList>
    </citation>
    <scope>NUCLEOTIDE SEQUENCE [LARGE SCALE GENOMIC DNA]</scope>
    <source>
        <strain evidence="3">26KH-42</strain>
    </source>
</reference>
<dbReference type="Proteomes" id="UP000292886">
    <property type="component" value="Chromosome"/>
</dbReference>
<name>A0A4P6YWQ0_9LACO</name>
<organism evidence="2 3">
    <name type="scientific">Periweissella cryptocerci</name>
    <dbReference type="NCBI Taxonomy" id="2506420"/>
    <lineage>
        <taxon>Bacteria</taxon>
        <taxon>Bacillati</taxon>
        <taxon>Bacillota</taxon>
        <taxon>Bacilli</taxon>
        <taxon>Lactobacillales</taxon>
        <taxon>Lactobacillaceae</taxon>
        <taxon>Periweissella</taxon>
    </lineage>
</organism>
<dbReference type="EMBL" id="CP037940">
    <property type="protein sequence ID" value="QBO37231.1"/>
    <property type="molecule type" value="Genomic_DNA"/>
</dbReference>
<accession>A0A4P6YWQ0</accession>
<dbReference type="PANTHER" id="PTHR42951:SF15">
    <property type="entry name" value="METALLO-BETA-LACTAMASE SUPERFAMILY PROTEIN"/>
    <property type="match status" value="1"/>
</dbReference>
<dbReference type="InterPro" id="IPR050855">
    <property type="entry name" value="NDM-1-like"/>
</dbReference>
<dbReference type="SUPFAM" id="SSF56281">
    <property type="entry name" value="Metallo-hydrolase/oxidoreductase"/>
    <property type="match status" value="1"/>
</dbReference>
<gene>
    <name evidence="2" type="ORF">EQG49_12570</name>
</gene>
<dbReference type="Gene3D" id="3.60.15.10">
    <property type="entry name" value="Ribonuclease Z/Hydroxyacylglutathione hydrolase-like"/>
    <property type="match status" value="1"/>
</dbReference>
<proteinExistence type="predicted"/>
<dbReference type="Pfam" id="PF00753">
    <property type="entry name" value="Lactamase_B"/>
    <property type="match status" value="1"/>
</dbReference>
<evidence type="ECO:0000313" key="2">
    <source>
        <dbReference type="EMBL" id="QBO37231.1"/>
    </source>
</evidence>
<sequence>MQINKNLHVLHITADLGGHPFSFRLPVLVNEDQIMLVDSGLPGGWPLIKEELVADGLGEKELVGIILTHQDFDHIGGVAAILNDYPEALVIALDEEVSYLNGEQPFVKLTPERMQTLPAAFQDKFGRANDNVTKIVSDGDTMTFGRTWQFVATPGHTPGHMSLYDAQDKLLITGDALRIDGDKLTPPAPQNTPDYPTAIDSVAKLAELPIENVIAYHDGMLQGSEFNAEMLQMVRNYLAEGL</sequence>
<dbReference type="KEGG" id="wei:EQG49_12570"/>
<evidence type="ECO:0000313" key="3">
    <source>
        <dbReference type="Proteomes" id="UP000292886"/>
    </source>
</evidence>
<dbReference type="GO" id="GO:0016787">
    <property type="term" value="F:hydrolase activity"/>
    <property type="evidence" value="ECO:0007669"/>
    <property type="project" value="UniProtKB-KW"/>
</dbReference>
<dbReference type="RefSeq" id="WP_133364308.1">
    <property type="nucleotide sequence ID" value="NZ_CP037940.1"/>
</dbReference>
<protein>
    <submittedName>
        <fullName evidence="2">MBL fold metallo-hydrolase</fullName>
    </submittedName>
</protein>
<dbReference type="InterPro" id="IPR001279">
    <property type="entry name" value="Metallo-B-lactamas"/>
</dbReference>
<dbReference type="AlphaFoldDB" id="A0A4P6YWQ0"/>
<dbReference type="PANTHER" id="PTHR42951">
    <property type="entry name" value="METALLO-BETA-LACTAMASE DOMAIN-CONTAINING"/>
    <property type="match status" value="1"/>
</dbReference>
<dbReference type="CDD" id="cd07721">
    <property type="entry name" value="yflN-like_MBL-fold"/>
    <property type="match status" value="1"/>
</dbReference>
<feature type="domain" description="Metallo-beta-lactamase" evidence="1">
    <location>
        <begin position="23"/>
        <end position="217"/>
    </location>
</feature>
<keyword evidence="2" id="KW-0378">Hydrolase</keyword>
<dbReference type="OrthoDB" id="9802897at2"/>